<accession>A0ABX0NUW4</accession>
<gene>
    <name evidence="1" type="ORF">F2P45_17175</name>
</gene>
<keyword evidence="2" id="KW-1185">Reference proteome</keyword>
<protein>
    <submittedName>
        <fullName evidence="1">Uncharacterized protein</fullName>
    </submittedName>
</protein>
<evidence type="ECO:0000313" key="2">
    <source>
        <dbReference type="Proteomes" id="UP000609726"/>
    </source>
</evidence>
<evidence type="ECO:0000313" key="1">
    <source>
        <dbReference type="EMBL" id="NHZ90741.1"/>
    </source>
</evidence>
<comment type="caution">
    <text evidence="1">The sequence shown here is derived from an EMBL/GenBank/DDBJ whole genome shotgun (WGS) entry which is preliminary data.</text>
</comment>
<name>A0ABX0NUW4_9BURK</name>
<sequence>MLSHSLYAIASEQSTCTANKGAYITGTVVSAPKFASASTTIRSGEDLSADEFAGALALGEQLGGQRRHQQPKSSRATLALGRFLPVRKEMPC</sequence>
<dbReference type="Proteomes" id="UP000609726">
    <property type="component" value="Unassembled WGS sequence"/>
</dbReference>
<dbReference type="EMBL" id="WHJH01000020">
    <property type="protein sequence ID" value="NHZ90741.1"/>
    <property type="molecule type" value="Genomic_DNA"/>
</dbReference>
<proteinExistence type="predicted"/>
<organism evidence="1 2">
    <name type="scientific">Massilia mucilaginosa</name>
    <dbReference type="NCBI Taxonomy" id="2609282"/>
    <lineage>
        <taxon>Bacteria</taxon>
        <taxon>Pseudomonadati</taxon>
        <taxon>Pseudomonadota</taxon>
        <taxon>Betaproteobacteria</taxon>
        <taxon>Burkholderiales</taxon>
        <taxon>Oxalobacteraceae</taxon>
        <taxon>Telluria group</taxon>
        <taxon>Massilia</taxon>
    </lineage>
</organism>
<reference evidence="1 2" key="1">
    <citation type="submission" date="2019-10" db="EMBL/GenBank/DDBJ databases">
        <title>Taxonomy of Antarctic Massilia spp.: description of Massilia rubra sp. nov., Massilia aquatica sp. nov., Massilia mucilaginosa sp. nov., Massilia frigida sp. nov. isolated from streams, lakes and regoliths.</title>
        <authorList>
            <person name="Holochova P."/>
            <person name="Sedlacek I."/>
            <person name="Kralova S."/>
            <person name="Maslanova I."/>
            <person name="Busse H.-J."/>
            <person name="Stankova E."/>
            <person name="Vrbovska V."/>
            <person name="Kovarovic V."/>
            <person name="Bartak M."/>
            <person name="Svec P."/>
            <person name="Pantucek R."/>
        </authorList>
    </citation>
    <scope>NUCLEOTIDE SEQUENCE [LARGE SCALE GENOMIC DNA]</scope>
    <source>
        <strain evidence="1 2">CCM 8733</strain>
    </source>
</reference>